<dbReference type="AlphaFoldDB" id="A0A0D2K051"/>
<organism evidence="2 3">
    <name type="scientific">Fonsecaea multimorphosa CBS 102226</name>
    <dbReference type="NCBI Taxonomy" id="1442371"/>
    <lineage>
        <taxon>Eukaryota</taxon>
        <taxon>Fungi</taxon>
        <taxon>Dikarya</taxon>
        <taxon>Ascomycota</taxon>
        <taxon>Pezizomycotina</taxon>
        <taxon>Eurotiomycetes</taxon>
        <taxon>Chaetothyriomycetidae</taxon>
        <taxon>Chaetothyriales</taxon>
        <taxon>Herpotrichiellaceae</taxon>
        <taxon>Fonsecaea</taxon>
    </lineage>
</organism>
<dbReference type="GeneID" id="27710509"/>
<evidence type="ECO:0000313" key="3">
    <source>
        <dbReference type="Proteomes" id="UP000053411"/>
    </source>
</evidence>
<dbReference type="VEuPathDB" id="FungiDB:Z520_04763"/>
<reference evidence="2 3" key="1">
    <citation type="submission" date="2015-01" db="EMBL/GenBank/DDBJ databases">
        <title>The Genome Sequence of Fonsecaea multimorphosa CBS 102226.</title>
        <authorList>
            <consortium name="The Broad Institute Genomics Platform"/>
            <person name="Cuomo C."/>
            <person name="de Hoog S."/>
            <person name="Gorbushina A."/>
            <person name="Stielow B."/>
            <person name="Teixiera M."/>
            <person name="Abouelleil A."/>
            <person name="Chapman S.B."/>
            <person name="Priest M."/>
            <person name="Young S.K."/>
            <person name="Wortman J."/>
            <person name="Nusbaum C."/>
            <person name="Birren B."/>
        </authorList>
    </citation>
    <scope>NUCLEOTIDE SEQUENCE [LARGE SCALE GENOMIC DNA]</scope>
    <source>
        <strain evidence="2 3">CBS 102226</strain>
    </source>
</reference>
<feature type="compositionally biased region" description="Low complexity" evidence="1">
    <location>
        <begin position="140"/>
        <end position="149"/>
    </location>
</feature>
<evidence type="ECO:0000313" key="2">
    <source>
        <dbReference type="EMBL" id="KIX99187.1"/>
    </source>
</evidence>
<proteinExistence type="predicted"/>
<name>A0A0D2K051_9EURO</name>
<accession>A0A0D2K051</accession>
<feature type="compositionally biased region" description="Acidic residues" evidence="1">
    <location>
        <begin position="293"/>
        <end position="314"/>
    </location>
</feature>
<dbReference type="Proteomes" id="UP000053411">
    <property type="component" value="Unassembled WGS sequence"/>
</dbReference>
<protein>
    <submittedName>
        <fullName evidence="2">Uncharacterized protein</fullName>
    </submittedName>
</protein>
<dbReference type="EMBL" id="KN848069">
    <property type="protein sequence ID" value="KIX99187.1"/>
    <property type="molecule type" value="Genomic_DNA"/>
</dbReference>
<feature type="compositionally biased region" description="Basic residues" evidence="1">
    <location>
        <begin position="248"/>
        <end position="258"/>
    </location>
</feature>
<feature type="compositionally biased region" description="Basic and acidic residues" evidence="1">
    <location>
        <begin position="197"/>
        <end position="211"/>
    </location>
</feature>
<feature type="region of interest" description="Disordered" evidence="1">
    <location>
        <begin position="135"/>
        <end position="322"/>
    </location>
</feature>
<sequence>MASPVSRIQVGTDVLDLMSVPEIPHGLIADYLGQIGSLLPAVNSSEHTGDPDWHNSILHEALKVVNMICPPVLRRRPLWTPQGTWPKCHLLASLIPARYFPESGTVMDRFFAGLISFLENQHRFIGRHAMDMKYQQEDLSTSSTRTSNASRRRVGRYQSNSHSKRRKPHAMPKASPNKSVSDDTKQEIMTSQYDPEAAPKGKRERNMEKSPFKAIQTSSSKKRKSLDEETPIKDRREKKASTEDPTPSKKKKKQKRAARTSIEPTAPLPPSTPHEPRVVIKLEDSADEKFDEGPDEEPDEEFDEEPDEEPDEAPDNAPRPLKKRNVYEYMYHNAQEEIRFLEKFLLAGAGVSKADIDASKIRVAMGQSHKRAFEQVYKPSEKK</sequence>
<keyword evidence="3" id="KW-1185">Reference proteome</keyword>
<gene>
    <name evidence="2" type="ORF">Z520_04763</name>
</gene>
<dbReference type="RefSeq" id="XP_016633310.1">
    <property type="nucleotide sequence ID" value="XM_016775267.1"/>
</dbReference>
<evidence type="ECO:0000256" key="1">
    <source>
        <dbReference type="SAM" id="MobiDB-lite"/>
    </source>
</evidence>
<feature type="compositionally biased region" description="Basic and acidic residues" evidence="1">
    <location>
        <begin position="225"/>
        <end position="242"/>
    </location>
</feature>
<feature type="compositionally biased region" description="Basic and acidic residues" evidence="1">
    <location>
        <begin position="274"/>
        <end position="292"/>
    </location>
</feature>
<dbReference type="OrthoDB" id="4145506at2759"/>